<name>A0A0G4PGF6_PENC3</name>
<accession>A0A0G4PGF6</accession>
<evidence type="ECO:0000313" key="1">
    <source>
        <dbReference type="EMBL" id="CRL25377.1"/>
    </source>
</evidence>
<keyword evidence="2" id="KW-1185">Reference proteome</keyword>
<dbReference type="AlphaFoldDB" id="A0A0G4PGF6"/>
<sequence length="85" mass="9666">MALPSIDRSLSRGVYLICFTQTNDQEPQVPDEDLIESFTDQPPQVPDEYLIEPVQACKFEVEILIDVGELLEEDQKEGLPPNTKF</sequence>
<evidence type="ECO:0000313" key="2">
    <source>
        <dbReference type="Proteomes" id="UP000053732"/>
    </source>
</evidence>
<gene>
    <name evidence="1" type="ORF">PCAMFM013_S014g000273</name>
</gene>
<dbReference type="EMBL" id="HG793147">
    <property type="protein sequence ID" value="CRL25377.1"/>
    <property type="molecule type" value="Genomic_DNA"/>
</dbReference>
<proteinExistence type="predicted"/>
<organism evidence="1 2">
    <name type="scientific">Penicillium camemberti (strain FM 013)</name>
    <dbReference type="NCBI Taxonomy" id="1429867"/>
    <lineage>
        <taxon>Eukaryota</taxon>
        <taxon>Fungi</taxon>
        <taxon>Dikarya</taxon>
        <taxon>Ascomycota</taxon>
        <taxon>Pezizomycotina</taxon>
        <taxon>Eurotiomycetes</taxon>
        <taxon>Eurotiomycetidae</taxon>
        <taxon>Eurotiales</taxon>
        <taxon>Aspergillaceae</taxon>
        <taxon>Penicillium</taxon>
    </lineage>
</organism>
<dbReference type="Proteomes" id="UP000053732">
    <property type="component" value="Unassembled WGS sequence"/>
</dbReference>
<protein>
    <submittedName>
        <fullName evidence="1">Str. FM013</fullName>
    </submittedName>
</protein>
<reference evidence="1 2" key="1">
    <citation type="journal article" date="2014" name="Nat. Commun.">
        <title>Multiple recent horizontal transfers of a large genomic region in cheese making fungi.</title>
        <authorList>
            <person name="Cheeseman K."/>
            <person name="Ropars J."/>
            <person name="Renault P."/>
            <person name="Dupont J."/>
            <person name="Gouzy J."/>
            <person name="Branca A."/>
            <person name="Abraham A.L."/>
            <person name="Ceppi M."/>
            <person name="Conseiller E."/>
            <person name="Debuchy R."/>
            <person name="Malagnac F."/>
            <person name="Goarin A."/>
            <person name="Silar P."/>
            <person name="Lacoste S."/>
            <person name="Sallet E."/>
            <person name="Bensimon A."/>
            <person name="Giraud T."/>
            <person name="Brygoo Y."/>
        </authorList>
    </citation>
    <scope>NUCLEOTIDE SEQUENCE [LARGE SCALE GENOMIC DNA]</scope>
    <source>
        <strain evidence="2">FM 013</strain>
    </source>
</reference>